<gene>
    <name evidence="1" type="ORF">CB4_03468</name>
</gene>
<reference evidence="1 2" key="1">
    <citation type="submission" date="2015-12" db="EMBL/GenBank/DDBJ databases">
        <title>Genome sequence of Aneurinibacillus soli.</title>
        <authorList>
            <person name="Lee J.S."/>
            <person name="Lee K.C."/>
            <person name="Kim K.K."/>
            <person name="Lee B.W."/>
        </authorList>
    </citation>
    <scope>NUCLEOTIDE SEQUENCE [LARGE SCALE GENOMIC DNA]</scope>
    <source>
        <strain evidence="1 2">CB4</strain>
    </source>
</reference>
<dbReference type="Proteomes" id="UP000217696">
    <property type="component" value="Chromosome"/>
</dbReference>
<keyword evidence="2" id="KW-1185">Reference proteome</keyword>
<evidence type="ECO:0000313" key="2">
    <source>
        <dbReference type="Proteomes" id="UP000217696"/>
    </source>
</evidence>
<evidence type="ECO:0000313" key="1">
    <source>
        <dbReference type="EMBL" id="BAU29281.1"/>
    </source>
</evidence>
<dbReference type="KEGG" id="asoc:CB4_03468"/>
<accession>A0A0U5AZW9</accession>
<dbReference type="AlphaFoldDB" id="A0A0U5AZW9"/>
<protein>
    <submittedName>
        <fullName evidence="1">Uncharacterized protein</fullName>
    </submittedName>
</protein>
<name>A0A0U5AZW9_9BACL</name>
<proteinExistence type="predicted"/>
<dbReference type="EMBL" id="AP017312">
    <property type="protein sequence ID" value="BAU29281.1"/>
    <property type="molecule type" value="Genomic_DNA"/>
</dbReference>
<organism evidence="1 2">
    <name type="scientific">Aneurinibacillus soli</name>
    <dbReference type="NCBI Taxonomy" id="1500254"/>
    <lineage>
        <taxon>Bacteria</taxon>
        <taxon>Bacillati</taxon>
        <taxon>Bacillota</taxon>
        <taxon>Bacilli</taxon>
        <taxon>Bacillales</taxon>
        <taxon>Paenibacillaceae</taxon>
        <taxon>Aneurinibacillus group</taxon>
        <taxon>Aneurinibacillus</taxon>
    </lineage>
</organism>
<sequence>MYIVIDFYQHQQVMKCPSKVGRKINKLRDEFLSWLYDRSIDHPYWVCEDGENYGLCYDADALIYWLNNYRFKKREVIANCR</sequence>